<evidence type="ECO:0000256" key="2">
    <source>
        <dbReference type="ARBA" id="ARBA00022692"/>
    </source>
</evidence>
<dbReference type="GO" id="GO:0008273">
    <property type="term" value="F:calcium, potassium:sodium antiporter activity"/>
    <property type="evidence" value="ECO:0007669"/>
    <property type="project" value="TreeGrafter"/>
</dbReference>
<evidence type="ECO:0000313" key="8">
    <source>
        <dbReference type="Proteomes" id="UP000305881"/>
    </source>
</evidence>
<evidence type="ECO:0000259" key="6">
    <source>
        <dbReference type="Pfam" id="PF01699"/>
    </source>
</evidence>
<feature type="domain" description="Sodium/calcium exchanger membrane region" evidence="6">
    <location>
        <begin position="171"/>
        <end position="315"/>
    </location>
</feature>
<keyword evidence="3 5" id="KW-1133">Transmembrane helix</keyword>
<dbReference type="PANTHER" id="PTHR10846">
    <property type="entry name" value="SODIUM/POTASSIUM/CALCIUM EXCHANGER"/>
    <property type="match status" value="1"/>
</dbReference>
<proteinExistence type="predicted"/>
<accession>A0A4P9ULG5</accession>
<keyword evidence="8" id="KW-1185">Reference proteome</keyword>
<dbReference type="GO" id="GO:0006874">
    <property type="term" value="P:intracellular calcium ion homeostasis"/>
    <property type="evidence" value="ECO:0007669"/>
    <property type="project" value="TreeGrafter"/>
</dbReference>
<dbReference type="GO" id="GO:0005886">
    <property type="term" value="C:plasma membrane"/>
    <property type="evidence" value="ECO:0007669"/>
    <property type="project" value="TreeGrafter"/>
</dbReference>
<feature type="transmembrane region" description="Helical" evidence="5">
    <location>
        <begin position="206"/>
        <end position="229"/>
    </location>
</feature>
<dbReference type="NCBIfam" id="TIGR00367">
    <property type="entry name" value="calcium/sodium antiporter"/>
    <property type="match status" value="1"/>
</dbReference>
<dbReference type="KEGG" id="mbur:EQU24_03160"/>
<sequence>MWCDSIVLIASLALMVYSADTFVDGAAAIAQNWGVSTLLIGLTVVGFGTSIPEILVSALASLQSNAGLAVGNALGSNIANIGLILGCCALIMPLTFRAKLLSRELPLLLITSLLCFGLAFDGLTLSDGVILLAGLVFFIAWLIRNGLDQSRNGSFSDTVAMPLPKYSMSLVWFFTIISLLGLLISARLLVWASVNIANTIGVSDLVIGLTLVAMGTSLPELAASAASVLKRQADMAVGNVIGSNMYNLLAVYSLPGLIAPGPVNESVLFRDFPMMLASTLVLFVFGFGFFKSGRINRWEGLFLLSSYSAYQWLVFKSTIAG</sequence>
<keyword evidence="4 5" id="KW-0472">Membrane</keyword>
<protein>
    <submittedName>
        <fullName evidence="7">Calcium/sodium antiporter</fullName>
    </submittedName>
</protein>
<evidence type="ECO:0000256" key="5">
    <source>
        <dbReference type="SAM" id="Phobius"/>
    </source>
</evidence>
<dbReference type="AlphaFoldDB" id="A0A4P9ULG5"/>
<dbReference type="OrthoDB" id="9794225at2"/>
<dbReference type="GO" id="GO:0005262">
    <property type="term" value="F:calcium channel activity"/>
    <property type="evidence" value="ECO:0007669"/>
    <property type="project" value="TreeGrafter"/>
</dbReference>
<feature type="transmembrane region" description="Helical" evidence="5">
    <location>
        <begin position="241"/>
        <end position="260"/>
    </location>
</feature>
<organism evidence="7 8">
    <name type="scientific">Methylotuvimicrobium buryatense</name>
    <name type="common">Methylomicrobium buryatense</name>
    <dbReference type="NCBI Taxonomy" id="95641"/>
    <lineage>
        <taxon>Bacteria</taxon>
        <taxon>Pseudomonadati</taxon>
        <taxon>Pseudomonadota</taxon>
        <taxon>Gammaproteobacteria</taxon>
        <taxon>Methylococcales</taxon>
        <taxon>Methylococcaceae</taxon>
        <taxon>Methylotuvimicrobium</taxon>
    </lineage>
</organism>
<dbReference type="EMBL" id="CP035467">
    <property type="protein sequence ID" value="QCW81360.1"/>
    <property type="molecule type" value="Genomic_DNA"/>
</dbReference>
<dbReference type="Gene3D" id="6.10.280.80">
    <property type="entry name" value="NCX, peripheral helical region"/>
    <property type="match status" value="1"/>
</dbReference>
<evidence type="ECO:0000256" key="4">
    <source>
        <dbReference type="ARBA" id="ARBA00023136"/>
    </source>
</evidence>
<comment type="subcellular location">
    <subcellularLocation>
        <location evidence="1">Membrane</location>
        <topology evidence="1">Multi-pass membrane protein</topology>
    </subcellularLocation>
</comment>
<evidence type="ECO:0000256" key="1">
    <source>
        <dbReference type="ARBA" id="ARBA00004141"/>
    </source>
</evidence>
<feature type="transmembrane region" description="Helical" evidence="5">
    <location>
        <begin position="168"/>
        <end position="194"/>
    </location>
</feature>
<feature type="transmembrane region" description="Helical" evidence="5">
    <location>
        <begin position="78"/>
        <end position="96"/>
    </location>
</feature>
<dbReference type="Pfam" id="PF01699">
    <property type="entry name" value="Na_Ca_ex"/>
    <property type="match status" value="2"/>
</dbReference>
<dbReference type="InterPro" id="IPR004837">
    <property type="entry name" value="NaCa_Exmemb"/>
</dbReference>
<feature type="transmembrane region" description="Helical" evidence="5">
    <location>
        <begin position="129"/>
        <end position="147"/>
    </location>
</feature>
<keyword evidence="2 5" id="KW-0812">Transmembrane</keyword>
<reference evidence="8" key="1">
    <citation type="journal article" date="2019" name="J. Bacteriol.">
        <title>A Mutagenic Screen Identifies a TonB-Dependent Receptor Required for the Lanthanide Metal Switch in the Type I Methanotroph 'Methylotuvimicrobium buryatense' 5GB1C.</title>
        <authorList>
            <person name="Groom J.D."/>
            <person name="Ford S.M."/>
            <person name="Pesesky M.W."/>
            <person name="Lidstrom M.E."/>
        </authorList>
    </citation>
    <scope>NUCLEOTIDE SEQUENCE [LARGE SCALE GENOMIC DNA]</scope>
    <source>
        <strain evidence="8">5GB1C</strain>
    </source>
</reference>
<dbReference type="InterPro" id="IPR004481">
    <property type="entry name" value="K/Na/Ca-exchanger"/>
</dbReference>
<dbReference type="STRING" id="675511.GCA_000341735_02375"/>
<dbReference type="PANTHER" id="PTHR10846:SF8">
    <property type="entry name" value="INNER MEMBRANE PROTEIN YRBG"/>
    <property type="match status" value="1"/>
</dbReference>
<gene>
    <name evidence="7" type="ORF">EQU24_03160</name>
</gene>
<dbReference type="InterPro" id="IPR044880">
    <property type="entry name" value="NCX_ion-bd_dom_sf"/>
</dbReference>
<name>A0A4P9ULG5_METBY</name>
<feature type="transmembrane region" description="Helical" evidence="5">
    <location>
        <begin position="272"/>
        <end position="290"/>
    </location>
</feature>
<dbReference type="Proteomes" id="UP000305881">
    <property type="component" value="Chromosome"/>
</dbReference>
<feature type="domain" description="Sodium/calcium exchanger membrane region" evidence="6">
    <location>
        <begin position="6"/>
        <end position="142"/>
    </location>
</feature>
<evidence type="ECO:0000313" key="7">
    <source>
        <dbReference type="EMBL" id="QCW81360.1"/>
    </source>
</evidence>
<evidence type="ECO:0000256" key="3">
    <source>
        <dbReference type="ARBA" id="ARBA00022989"/>
    </source>
</evidence>
<dbReference type="Gene3D" id="1.20.1420.30">
    <property type="entry name" value="NCX, central ion-binding region"/>
    <property type="match status" value="1"/>
</dbReference>
<dbReference type="RefSeq" id="WP_017840893.1">
    <property type="nucleotide sequence ID" value="NZ_CP035467.1"/>
</dbReference>